<dbReference type="RefSeq" id="WP_065318536.1">
    <property type="nucleotide sequence ID" value="NZ_CP017477.1"/>
</dbReference>
<reference evidence="2" key="1">
    <citation type="submission" date="2016-02" db="EMBL/GenBank/DDBJ databases">
        <authorList>
            <person name="Shin S.-K."/>
            <person name="Yi H."/>
            <person name="Kim E."/>
        </authorList>
    </citation>
    <scope>NUCLEOTIDE SEQUENCE [LARGE SCALE GENOMIC DNA]</scope>
    <source>
        <strain evidence="2">LPB0003</strain>
    </source>
</reference>
<gene>
    <name evidence="1" type="ORF">LPB3_05125</name>
</gene>
<dbReference type="KEGG" id="pob:LPB03_07365"/>
<proteinExistence type="predicted"/>
<accession>A0A1B8TYP9</accession>
<dbReference type="OrthoDB" id="129527at2"/>
<comment type="caution">
    <text evidence="1">The sequence shown here is derived from an EMBL/GenBank/DDBJ whole genome shotgun (WGS) entry which is preliminary data.</text>
</comment>
<evidence type="ECO:0000313" key="1">
    <source>
        <dbReference type="EMBL" id="OBY64783.1"/>
    </source>
</evidence>
<dbReference type="STRING" id="1774273.LPB03_07365"/>
<evidence type="ECO:0000313" key="2">
    <source>
        <dbReference type="Proteomes" id="UP000092584"/>
    </source>
</evidence>
<dbReference type="InterPro" id="IPR032577">
    <property type="entry name" value="DUF4920"/>
</dbReference>
<dbReference type="EMBL" id="LSFM01000021">
    <property type="protein sequence ID" value="OBY64783.1"/>
    <property type="molecule type" value="Genomic_DNA"/>
</dbReference>
<dbReference type="GO" id="GO:0008483">
    <property type="term" value="F:transaminase activity"/>
    <property type="evidence" value="ECO:0007669"/>
    <property type="project" value="UniProtKB-KW"/>
</dbReference>
<dbReference type="AlphaFoldDB" id="A0A1B8TYP9"/>
<organism evidence="1 2">
    <name type="scientific">Polaribacter vadi</name>
    <dbReference type="NCBI Taxonomy" id="1774273"/>
    <lineage>
        <taxon>Bacteria</taxon>
        <taxon>Pseudomonadati</taxon>
        <taxon>Bacteroidota</taxon>
        <taxon>Flavobacteriia</taxon>
        <taxon>Flavobacteriales</taxon>
        <taxon>Flavobacteriaceae</taxon>
    </lineage>
</organism>
<sequence>MKNVIKFCAVALLVFGACKNEKVEKTSEKEGTEIAMNFDSYGDKISEENVMTSDEMLAKFSDMKVGDTINAKFASKINEVCSKKGCWMKLPVGEEETMVRFKDYGFFMPLDAKDREVIIEGKAFVQETSVEELQHYAEDAGKTKEEIALITEPKKEFAFEANGVLLKK</sequence>
<keyword evidence="1" id="KW-0808">Transferase</keyword>
<name>A0A1B8TYP9_9FLAO</name>
<dbReference type="Pfam" id="PF16267">
    <property type="entry name" value="DUF4920"/>
    <property type="match status" value="1"/>
</dbReference>
<keyword evidence="2" id="KW-1185">Reference proteome</keyword>
<protein>
    <submittedName>
        <fullName evidence="1">Branched-chain amino acid aminotransferase</fullName>
    </submittedName>
</protein>
<dbReference type="PROSITE" id="PS51257">
    <property type="entry name" value="PROKAR_LIPOPROTEIN"/>
    <property type="match status" value="1"/>
</dbReference>
<dbReference type="Proteomes" id="UP000092584">
    <property type="component" value="Unassembled WGS sequence"/>
</dbReference>
<keyword evidence="1" id="KW-0032">Aminotransferase</keyword>